<dbReference type="SUPFAM" id="SSF56672">
    <property type="entry name" value="DNA/RNA polymerases"/>
    <property type="match status" value="1"/>
</dbReference>
<gene>
    <name evidence="3" type="ORF">TKK_019746</name>
</gene>
<feature type="compositionally biased region" description="Basic and acidic residues" evidence="1">
    <location>
        <begin position="403"/>
        <end position="419"/>
    </location>
</feature>
<dbReference type="Pfam" id="PF05380">
    <property type="entry name" value="Peptidase_A17"/>
    <property type="match status" value="1"/>
</dbReference>
<reference evidence="3 4" key="1">
    <citation type="journal article" date="2024" name="bioRxiv">
        <title>A reference genome for Trichogramma kaykai: A tiny desert-dwelling parasitoid wasp with competing sex-ratio distorters.</title>
        <authorList>
            <person name="Culotta J."/>
            <person name="Lindsey A.R."/>
        </authorList>
    </citation>
    <scope>NUCLEOTIDE SEQUENCE [LARGE SCALE GENOMIC DNA]</scope>
    <source>
        <strain evidence="3 4">KSX58</strain>
    </source>
</reference>
<dbReference type="GO" id="GO:0071897">
    <property type="term" value="P:DNA biosynthetic process"/>
    <property type="evidence" value="ECO:0007669"/>
    <property type="project" value="UniProtKB-ARBA"/>
</dbReference>
<evidence type="ECO:0000313" key="3">
    <source>
        <dbReference type="EMBL" id="KAL3384662.1"/>
    </source>
</evidence>
<dbReference type="Proteomes" id="UP001627154">
    <property type="component" value="Unassembled WGS sequence"/>
</dbReference>
<dbReference type="Pfam" id="PF17921">
    <property type="entry name" value="Integrase_H2C2"/>
    <property type="match status" value="1"/>
</dbReference>
<dbReference type="Gene3D" id="3.30.420.10">
    <property type="entry name" value="Ribonuclease H-like superfamily/Ribonuclease H"/>
    <property type="match status" value="1"/>
</dbReference>
<feature type="region of interest" description="Disordered" evidence="1">
    <location>
        <begin position="400"/>
        <end position="438"/>
    </location>
</feature>
<protein>
    <recommendedName>
        <fullName evidence="2">Integrase catalytic domain-containing protein</fullName>
    </recommendedName>
</protein>
<dbReference type="InterPro" id="IPR036397">
    <property type="entry name" value="RNaseH_sf"/>
</dbReference>
<dbReference type="Pfam" id="PF18701">
    <property type="entry name" value="DUF5641"/>
    <property type="match status" value="1"/>
</dbReference>
<accession>A0ABD2VVU4</accession>
<dbReference type="GO" id="GO:0042575">
    <property type="term" value="C:DNA polymerase complex"/>
    <property type="evidence" value="ECO:0007669"/>
    <property type="project" value="UniProtKB-ARBA"/>
</dbReference>
<feature type="region of interest" description="Disordered" evidence="1">
    <location>
        <begin position="298"/>
        <end position="330"/>
    </location>
</feature>
<proteinExistence type="predicted"/>
<evidence type="ECO:0000313" key="4">
    <source>
        <dbReference type="Proteomes" id="UP001627154"/>
    </source>
</evidence>
<dbReference type="InterPro" id="IPR001584">
    <property type="entry name" value="Integrase_cat-core"/>
</dbReference>
<dbReference type="InterPro" id="IPR005312">
    <property type="entry name" value="DUF1759"/>
</dbReference>
<dbReference type="EMBL" id="JBJJXI010000170">
    <property type="protein sequence ID" value="KAL3384662.1"/>
    <property type="molecule type" value="Genomic_DNA"/>
</dbReference>
<dbReference type="Pfam" id="PF03564">
    <property type="entry name" value="DUF1759"/>
    <property type="match status" value="1"/>
</dbReference>
<dbReference type="SUPFAM" id="SSF53098">
    <property type="entry name" value="Ribonuclease H-like"/>
    <property type="match status" value="1"/>
</dbReference>
<dbReference type="PROSITE" id="PS50994">
    <property type="entry name" value="INTEGRASE"/>
    <property type="match status" value="1"/>
</dbReference>
<dbReference type="InterPro" id="IPR012337">
    <property type="entry name" value="RNaseH-like_sf"/>
</dbReference>
<name>A0ABD2VVU4_9HYME</name>
<keyword evidence="4" id="KW-1185">Reference proteome</keyword>
<dbReference type="PANTHER" id="PTHR47331:SF1">
    <property type="entry name" value="GAG-LIKE PROTEIN"/>
    <property type="match status" value="1"/>
</dbReference>
<sequence>MQMQNRDAVLIRNSFGNFRKLGKGLMTEGACFSRMEQLKARWDNFERRHEEMLNDSETDEKDEYFVKDKFSETYEDYLTNMGLYQDHLLLVRRESARNTEQPGVSGLMQDMEVNRAKLPTIVIADFSGDIEDWARFKDTFKEMVIERPNLPNIYKMNYLRSYVKGEAAELLQEIPSGGEHFADAWQVLKGHYDNTRLLTNKLLDRLLALPSMSKDCASELMRVLNGVRNLLRALKALGSPVDHWGHLSVFLTLRKLTLRCRSKWEYSVKQRADPTTPDSFDDLCKFLEAERNALALLEDAKESTRKSSPQKTEDRATTSKGRRSSNFVQASGDKPICPVCKETHTVEQCAKFRQQSVVERKQTLGQKRLCYTCFGAHMAKDCQVTVVCFLCNGRHHTLLHPSHKGEGGKSGKGFSDKKRASAQAQEESSGAEKVDDPPLTVMAAASSVRQDEAGEALLATASVQVSSCDGQSTVIRALVDQCAQSSFVSEALCQKLQLKRRVVNVPVSGIGEGLSNSRSEVDVAIRPHFPSSFKLTFKAYALPTITKYRPPRVASRQWPHLKGLQLADPDFTKLGRIDLLLGTQIHARVVQEGLRMGNESMPIATNSKLGWILSGSTGGSDMVGSIVCLQTEGHLDDLLRSFWEVEEPPHAPLLSAEDKMCEEHYVSTTVRLSDGRYQVRLPRKPNAPTDWVNSRQIAKSCLLSLERKFSRNPSLRSDYVAAMNQMVQSNQMRKVSIEPQDYGSHYFLPHHAVVKESSTTTRVRPVFNASARNAAGHSLNENLLTGPNLLPQLVLVLAHWRCYPIAFVADVSKMYLQVRLHPEDWKLQSILWREDPRKPIEHYVLTTVTFGCGPSAYLASRTLRKLAEDDGNKFPLAPPVVHHEMYMDDVLSGAFDLNTASEKRRHLCSLFSAGGFSLAKWMTNDPELLSSFDPSARATEATLKVGLGFSVLGLVWEPQADCFYFNVSLTPLTGAITKRKVLSRIAGLFDPSGWISPSLIPLKIFMQSLWLLTKEWDVALPEAETAQWRSYEDDLQGLPSISIPRWSGVTKGASLELHGFADASKLAYAAVLYVRIVRDGEARVTLLASKTKVAPVKSLSIPRLELCAALLLVKLTTSFLATTDFNQAPVHLWSDSKTALHWIHGLPSRWPVFVANRCSEIVTLLPQASWHYVNTKHNPADVASRGCPVSVLRENRLWWNGPEMLSSTTLPWPNNCDDFSQIVPKETEETESNALVQSSDVPPDCDLILRYSSYRRLSKILVHCLRFATKLTRRCKRQITVQFQAAASVEVSVDELEQAERHLCRMTQNALLSAEIKCISAKSALPKSHPFAKLCPIIRNGLLCVGGRLRNAQINEDRKHPIILPATSHLVGLLIDDMHEKMFHGGAQLVSAHLRQRYWIPRLKIVLRARLLRCVICLRYGAETAFQRMADLPGVRVTPCRPFKNAELDYAGPFLLKGSRYRDSYSYKGYFAIFVCMATKAVHLEAVSAYDTSAFLAAFRRFVSRRGPCRHLYSDRGTNFVGADAELRRMHSEGSGYYKSICAQLRDGHSTVWHFNPRSSPHFGGLWESGVKSVKYHLKRMVGDRSFTFEEFSTLLAQIEAILNSRPLTPLPDSFEPQNVLTPAHPLIGESSVVIAEPPLTEAKLSPSERWLQIQQITQEFWQRWCEEYLSTLQKRNKWLSSAKNFAVDDVVLVKDEILPCARWPLARVSAVHPGSDGLVRSVTVTTAKCSYKRPIVKLVRLVDHD</sequence>
<evidence type="ECO:0000256" key="1">
    <source>
        <dbReference type="SAM" id="MobiDB-lite"/>
    </source>
</evidence>
<dbReference type="InterPro" id="IPR041588">
    <property type="entry name" value="Integrase_H2C2"/>
</dbReference>
<comment type="caution">
    <text evidence="3">The sequence shown here is derived from an EMBL/GenBank/DDBJ whole genome shotgun (WGS) entry which is preliminary data.</text>
</comment>
<dbReference type="InterPro" id="IPR043502">
    <property type="entry name" value="DNA/RNA_pol_sf"/>
</dbReference>
<organism evidence="3 4">
    <name type="scientific">Trichogramma kaykai</name>
    <dbReference type="NCBI Taxonomy" id="54128"/>
    <lineage>
        <taxon>Eukaryota</taxon>
        <taxon>Metazoa</taxon>
        <taxon>Ecdysozoa</taxon>
        <taxon>Arthropoda</taxon>
        <taxon>Hexapoda</taxon>
        <taxon>Insecta</taxon>
        <taxon>Pterygota</taxon>
        <taxon>Neoptera</taxon>
        <taxon>Endopterygota</taxon>
        <taxon>Hymenoptera</taxon>
        <taxon>Apocrita</taxon>
        <taxon>Proctotrupomorpha</taxon>
        <taxon>Chalcidoidea</taxon>
        <taxon>Trichogrammatidae</taxon>
        <taxon>Trichogramma</taxon>
    </lineage>
</organism>
<feature type="compositionally biased region" description="Basic and acidic residues" evidence="1">
    <location>
        <begin position="298"/>
        <end position="317"/>
    </location>
</feature>
<dbReference type="PANTHER" id="PTHR47331">
    <property type="entry name" value="PHD-TYPE DOMAIN-CONTAINING PROTEIN"/>
    <property type="match status" value="1"/>
</dbReference>
<feature type="domain" description="Integrase catalytic" evidence="2">
    <location>
        <begin position="1438"/>
        <end position="1625"/>
    </location>
</feature>
<dbReference type="InterPro" id="IPR008042">
    <property type="entry name" value="Retrotrans_Pao"/>
</dbReference>
<evidence type="ECO:0000259" key="2">
    <source>
        <dbReference type="PROSITE" id="PS50994"/>
    </source>
</evidence>
<dbReference type="InterPro" id="IPR040676">
    <property type="entry name" value="DUF5641"/>
</dbReference>